<sequence length="129" mass="14344">MGKVAVGAAVVCAVTTCTVAVLIIRHWMKSSGRWARATAILKELLSSSSVGIPHSSLIFTLSPSSRSKLDQIGVTYTATLFLIVMIRRLQIRRLRLFICTRRQLWSNFWSGSLSLFSGSLSLFQPMYYG</sequence>
<feature type="transmembrane region" description="Helical" evidence="1">
    <location>
        <begin position="107"/>
        <end position="128"/>
    </location>
</feature>
<feature type="transmembrane region" description="Helical" evidence="1">
    <location>
        <begin position="6"/>
        <end position="24"/>
    </location>
</feature>
<evidence type="ECO:0000313" key="3">
    <source>
        <dbReference type="Proteomes" id="UP000243459"/>
    </source>
</evidence>
<dbReference type="Gramene" id="ONK73038">
    <property type="protein sequence ID" value="ONK73038"/>
    <property type="gene ID" value="A4U43_C04F26490"/>
</dbReference>
<dbReference type="EMBL" id="CM007384">
    <property type="protein sequence ID" value="ONK73038.1"/>
    <property type="molecule type" value="Genomic_DNA"/>
</dbReference>
<evidence type="ECO:0000256" key="1">
    <source>
        <dbReference type="SAM" id="Phobius"/>
    </source>
</evidence>
<dbReference type="AlphaFoldDB" id="A0A5P1F3U5"/>
<dbReference type="Proteomes" id="UP000243459">
    <property type="component" value="Chromosome 4"/>
</dbReference>
<protein>
    <submittedName>
        <fullName evidence="2">Uncharacterized protein</fullName>
    </submittedName>
</protein>
<proteinExistence type="predicted"/>
<keyword evidence="1" id="KW-0812">Transmembrane</keyword>
<reference evidence="3" key="1">
    <citation type="journal article" date="2017" name="Nat. Commun.">
        <title>The asparagus genome sheds light on the origin and evolution of a young Y chromosome.</title>
        <authorList>
            <person name="Harkess A."/>
            <person name="Zhou J."/>
            <person name="Xu C."/>
            <person name="Bowers J.E."/>
            <person name="Van der Hulst R."/>
            <person name="Ayyampalayam S."/>
            <person name="Mercati F."/>
            <person name="Riccardi P."/>
            <person name="McKain M.R."/>
            <person name="Kakrana A."/>
            <person name="Tang H."/>
            <person name="Ray J."/>
            <person name="Groenendijk J."/>
            <person name="Arikit S."/>
            <person name="Mathioni S.M."/>
            <person name="Nakano M."/>
            <person name="Shan H."/>
            <person name="Telgmann-Rauber A."/>
            <person name="Kanno A."/>
            <person name="Yue Z."/>
            <person name="Chen H."/>
            <person name="Li W."/>
            <person name="Chen Y."/>
            <person name="Xu X."/>
            <person name="Zhang Y."/>
            <person name="Luo S."/>
            <person name="Chen H."/>
            <person name="Gao J."/>
            <person name="Mao Z."/>
            <person name="Pires J.C."/>
            <person name="Luo M."/>
            <person name="Kudrna D."/>
            <person name="Wing R.A."/>
            <person name="Meyers B.C."/>
            <person name="Yi K."/>
            <person name="Kong H."/>
            <person name="Lavrijsen P."/>
            <person name="Sunseri F."/>
            <person name="Falavigna A."/>
            <person name="Ye Y."/>
            <person name="Leebens-Mack J.H."/>
            <person name="Chen G."/>
        </authorList>
    </citation>
    <scope>NUCLEOTIDE SEQUENCE [LARGE SCALE GENOMIC DNA]</scope>
    <source>
        <strain evidence="3">cv. DH0086</strain>
    </source>
</reference>
<name>A0A5P1F3U5_ASPOF</name>
<evidence type="ECO:0000313" key="2">
    <source>
        <dbReference type="EMBL" id="ONK73038.1"/>
    </source>
</evidence>
<feature type="transmembrane region" description="Helical" evidence="1">
    <location>
        <begin position="69"/>
        <end position="86"/>
    </location>
</feature>
<gene>
    <name evidence="2" type="ORF">A4U43_C04F26490</name>
</gene>
<organism evidence="2 3">
    <name type="scientific">Asparagus officinalis</name>
    <name type="common">Garden asparagus</name>
    <dbReference type="NCBI Taxonomy" id="4686"/>
    <lineage>
        <taxon>Eukaryota</taxon>
        <taxon>Viridiplantae</taxon>
        <taxon>Streptophyta</taxon>
        <taxon>Embryophyta</taxon>
        <taxon>Tracheophyta</taxon>
        <taxon>Spermatophyta</taxon>
        <taxon>Magnoliopsida</taxon>
        <taxon>Liliopsida</taxon>
        <taxon>Asparagales</taxon>
        <taxon>Asparagaceae</taxon>
        <taxon>Asparagoideae</taxon>
        <taxon>Asparagus</taxon>
    </lineage>
</organism>
<keyword evidence="1" id="KW-1133">Transmembrane helix</keyword>
<keyword evidence="3" id="KW-1185">Reference proteome</keyword>
<accession>A0A5P1F3U5</accession>
<keyword evidence="1" id="KW-0472">Membrane</keyword>